<dbReference type="Proteomes" id="UP000094065">
    <property type="component" value="Unassembled WGS sequence"/>
</dbReference>
<comment type="cofactor">
    <cofactor evidence="1">
        <name>Mn(2+)</name>
        <dbReference type="ChEBI" id="CHEBI:29035"/>
    </cofactor>
</comment>
<dbReference type="GO" id="GO:0006508">
    <property type="term" value="P:proteolysis"/>
    <property type="evidence" value="ECO:0007669"/>
    <property type="project" value="TreeGrafter"/>
</dbReference>
<dbReference type="SUPFAM" id="SSF53092">
    <property type="entry name" value="Creatinase/prolidase N-terminal domain"/>
    <property type="match status" value="1"/>
</dbReference>
<keyword evidence="3" id="KW-0479">Metal-binding</keyword>
<dbReference type="RefSeq" id="XP_018993637.1">
    <property type="nucleotide sequence ID" value="XM_019138201.1"/>
</dbReference>
<feature type="domain" description="Aminopeptidase P N-terminal" evidence="6">
    <location>
        <begin position="7"/>
        <end position="156"/>
    </location>
</feature>
<dbReference type="Gene3D" id="3.40.350.10">
    <property type="entry name" value="Creatinase/prolidase N-terminal domain"/>
    <property type="match status" value="1"/>
</dbReference>
<accession>A0A1E3HT16</accession>
<sequence>MAASSKYPARAHALKLIRELVPLIPASQKGKLHGIFLQGAPTLYRDDTDHEEPFHQEANFNYLSGTIHPSCSLIVLFSLANTSSKSVIEHHLFIPAADPAETMWSVAPPTLEEAKKTYDSDDITYTSSLPSVLKSAVSHGGGEVILHVLPRTTAYPALPEIIDQTSGLVLEQEFLFPALHAVRLTKDECEISLIRKANQISSGAHEVVMRELGRFAQSRIAGDKEVAVRSGKESIREWEIESERDAEAVFVASCKRMGATDQAYLPIVASGSRASTLHYVCNDRLFPALPRKQGDVSFSHNVSRGCCGDNLNSLESALHGDSFFPQLLLIDAGCEWKGYASDITRVMPVGNGGKFTKEGGAIYDLVLRMQKECEALVKPGVHWDSIHLHAHKVLIDGLLALGILTGSPEAILQSGITAAFFPHGLGHSIGLDTHDSLQYLRSARVALPPTTATTPDKLYKYLRLRLPLLENMVVTVEPGCYFAAQLMKEHGVWESEFVNQSELENYVDIGGVRIEDVVVVRQDGVENLTTVGKEREWIESVCSGTL</sequence>
<gene>
    <name evidence="7" type="ORF">L202_04198</name>
</gene>
<dbReference type="Pfam" id="PF00557">
    <property type="entry name" value="Peptidase_M24"/>
    <property type="match status" value="1"/>
</dbReference>
<dbReference type="AlphaFoldDB" id="A0A1E3HT16"/>
<comment type="similarity">
    <text evidence="2">Belongs to the peptidase M24B family.</text>
</comment>
<dbReference type="GO" id="GO:0070006">
    <property type="term" value="F:metalloaminopeptidase activity"/>
    <property type="evidence" value="ECO:0007669"/>
    <property type="project" value="InterPro"/>
</dbReference>
<dbReference type="EMBL" id="AWGJ01000006">
    <property type="protein sequence ID" value="ODN78591.1"/>
    <property type="molecule type" value="Genomic_DNA"/>
</dbReference>
<dbReference type="Pfam" id="PF05195">
    <property type="entry name" value="AMP_N"/>
    <property type="match status" value="1"/>
</dbReference>
<evidence type="ECO:0000256" key="1">
    <source>
        <dbReference type="ARBA" id="ARBA00001936"/>
    </source>
</evidence>
<dbReference type="InterPro" id="IPR000994">
    <property type="entry name" value="Pept_M24"/>
</dbReference>
<dbReference type="GeneID" id="30155507"/>
<evidence type="ECO:0000259" key="6">
    <source>
        <dbReference type="SMART" id="SM01011"/>
    </source>
</evidence>
<name>A0A1E3HT16_9TREE</name>
<keyword evidence="4" id="KW-0378">Hydrolase</keyword>
<dbReference type="PANTHER" id="PTHR43226:SF1">
    <property type="entry name" value="XAA-PRO DIPEPTIDASE"/>
    <property type="match status" value="1"/>
</dbReference>
<comment type="caution">
    <text evidence="7">The sequence shown here is derived from an EMBL/GenBank/DDBJ whole genome shotgun (WGS) entry which is preliminary data.</text>
</comment>
<proteinExistence type="inferred from homology"/>
<dbReference type="PANTHER" id="PTHR43226">
    <property type="entry name" value="XAA-PRO AMINOPEPTIDASE 3"/>
    <property type="match status" value="1"/>
</dbReference>
<reference evidence="7 8" key="1">
    <citation type="submission" date="2016-06" db="EMBL/GenBank/DDBJ databases">
        <title>Evolution of pathogenesis and genome organization in the Tremellales.</title>
        <authorList>
            <person name="Cuomo C."/>
            <person name="Litvintseva A."/>
            <person name="Heitman J."/>
            <person name="Chen Y."/>
            <person name="Sun S."/>
            <person name="Springer D."/>
            <person name="Dromer F."/>
            <person name="Young S."/>
            <person name="Zeng Q."/>
            <person name="Chapman S."/>
            <person name="Gujja S."/>
            <person name="Saif S."/>
            <person name="Birren B."/>
        </authorList>
    </citation>
    <scope>NUCLEOTIDE SEQUENCE [LARGE SCALE GENOMIC DNA]</scope>
    <source>
        <strain evidence="7 8">CBS 6039</strain>
    </source>
</reference>
<keyword evidence="5" id="KW-0464">Manganese</keyword>
<evidence type="ECO:0000256" key="2">
    <source>
        <dbReference type="ARBA" id="ARBA00008766"/>
    </source>
</evidence>
<protein>
    <recommendedName>
        <fullName evidence="6">Aminopeptidase P N-terminal domain-containing protein</fullName>
    </recommendedName>
</protein>
<dbReference type="SUPFAM" id="SSF55920">
    <property type="entry name" value="Creatinase/aminopeptidase"/>
    <property type="match status" value="2"/>
</dbReference>
<dbReference type="InterPro" id="IPR007865">
    <property type="entry name" value="Aminopep_P_N"/>
</dbReference>
<evidence type="ECO:0000256" key="4">
    <source>
        <dbReference type="ARBA" id="ARBA00022801"/>
    </source>
</evidence>
<dbReference type="OrthoDB" id="10261878at2759"/>
<dbReference type="InterPro" id="IPR036005">
    <property type="entry name" value="Creatinase/aminopeptidase-like"/>
</dbReference>
<organism evidence="7 8">
    <name type="scientific">Cryptococcus amylolentus CBS 6039</name>
    <dbReference type="NCBI Taxonomy" id="1295533"/>
    <lineage>
        <taxon>Eukaryota</taxon>
        <taxon>Fungi</taxon>
        <taxon>Dikarya</taxon>
        <taxon>Basidiomycota</taxon>
        <taxon>Agaricomycotina</taxon>
        <taxon>Tremellomycetes</taxon>
        <taxon>Tremellales</taxon>
        <taxon>Cryptococcaceae</taxon>
        <taxon>Cryptococcus</taxon>
    </lineage>
</organism>
<dbReference type="STRING" id="1295533.A0A1E3HT16"/>
<dbReference type="InterPro" id="IPR029149">
    <property type="entry name" value="Creatin/AminoP/Spt16_N"/>
</dbReference>
<dbReference type="SMART" id="SM01011">
    <property type="entry name" value="AMP_N"/>
    <property type="match status" value="1"/>
</dbReference>
<dbReference type="GO" id="GO:0030145">
    <property type="term" value="F:manganese ion binding"/>
    <property type="evidence" value="ECO:0007669"/>
    <property type="project" value="InterPro"/>
</dbReference>
<evidence type="ECO:0000313" key="7">
    <source>
        <dbReference type="EMBL" id="ODN78591.1"/>
    </source>
</evidence>
<keyword evidence="8" id="KW-1185">Reference proteome</keyword>
<evidence type="ECO:0000313" key="8">
    <source>
        <dbReference type="Proteomes" id="UP000094065"/>
    </source>
</evidence>
<dbReference type="InterPro" id="IPR052433">
    <property type="entry name" value="X-Pro_dipept-like"/>
</dbReference>
<evidence type="ECO:0000256" key="5">
    <source>
        <dbReference type="ARBA" id="ARBA00023211"/>
    </source>
</evidence>
<dbReference type="CDD" id="cd01087">
    <property type="entry name" value="Prolidase"/>
    <property type="match status" value="1"/>
</dbReference>
<dbReference type="Gene3D" id="3.90.230.10">
    <property type="entry name" value="Creatinase/methionine aminopeptidase superfamily"/>
    <property type="match status" value="1"/>
</dbReference>
<evidence type="ECO:0000256" key="3">
    <source>
        <dbReference type="ARBA" id="ARBA00022723"/>
    </source>
</evidence>